<feature type="transmembrane region" description="Helical" evidence="1">
    <location>
        <begin position="12"/>
        <end position="31"/>
    </location>
</feature>
<dbReference type="EMBL" id="SORO01000004">
    <property type="protein sequence ID" value="TDY67310.1"/>
    <property type="molecule type" value="Genomic_DNA"/>
</dbReference>
<evidence type="ECO:0000313" key="2">
    <source>
        <dbReference type="EMBL" id="TDY67310.1"/>
    </source>
</evidence>
<protein>
    <submittedName>
        <fullName evidence="2">Uncharacterized protein</fullName>
    </submittedName>
</protein>
<comment type="caution">
    <text evidence="2">The sequence shown here is derived from an EMBL/GenBank/DDBJ whole genome shotgun (WGS) entry which is preliminary data.</text>
</comment>
<keyword evidence="1" id="KW-1133">Transmembrane helix</keyword>
<proteinExistence type="predicted"/>
<accession>A0A4R8MJX0</accession>
<keyword evidence="3" id="KW-1185">Reference proteome</keyword>
<gene>
    <name evidence="2" type="ORF">CLV96_3731</name>
</gene>
<dbReference type="GeneID" id="79829281"/>
<organism evidence="2 3">
    <name type="scientific">Leptospira meyeri</name>
    <dbReference type="NCBI Taxonomy" id="29508"/>
    <lineage>
        <taxon>Bacteria</taxon>
        <taxon>Pseudomonadati</taxon>
        <taxon>Spirochaetota</taxon>
        <taxon>Spirochaetia</taxon>
        <taxon>Leptospirales</taxon>
        <taxon>Leptospiraceae</taxon>
        <taxon>Leptospira</taxon>
    </lineage>
</organism>
<sequence>MQNTDLYNKGGYWTFLVTLVLNILFFAYISFVHPGTPENPGMESKSVQSK</sequence>
<dbReference type="STRING" id="1193051.LEP1GSC017_0972"/>
<reference evidence="2 3" key="1">
    <citation type="submission" date="2019-03" db="EMBL/GenBank/DDBJ databases">
        <title>Genomic Encyclopedia of Archaeal and Bacterial Type Strains, Phase II (KMG-II): from individual species to whole genera.</title>
        <authorList>
            <person name="Goeker M."/>
        </authorList>
    </citation>
    <scope>NUCLEOTIDE SEQUENCE [LARGE SCALE GENOMIC DNA]</scope>
    <source>
        <strain evidence="2 3">DSM 21537</strain>
    </source>
</reference>
<dbReference type="AlphaFoldDB" id="A0A4R8MJX0"/>
<evidence type="ECO:0000313" key="3">
    <source>
        <dbReference type="Proteomes" id="UP000294684"/>
    </source>
</evidence>
<evidence type="ECO:0000256" key="1">
    <source>
        <dbReference type="SAM" id="Phobius"/>
    </source>
</evidence>
<name>A0A4R8MJX0_LEPME</name>
<dbReference type="RefSeq" id="WP_004787486.1">
    <property type="nucleotide sequence ID" value="NZ_SORO01000004.1"/>
</dbReference>
<keyword evidence="1" id="KW-0812">Transmembrane</keyword>
<dbReference type="Proteomes" id="UP000294684">
    <property type="component" value="Unassembled WGS sequence"/>
</dbReference>
<keyword evidence="1" id="KW-0472">Membrane</keyword>